<comment type="subcellular location">
    <subcellularLocation>
        <location evidence="2">Cell membrane</location>
        <topology evidence="2">Multi-pass membrane protein</topology>
    </subcellularLocation>
</comment>
<organism evidence="4 5">
    <name type="scientific">Anaerostipes hadrus</name>
    <dbReference type="NCBI Taxonomy" id="649756"/>
    <lineage>
        <taxon>Bacteria</taxon>
        <taxon>Bacillati</taxon>
        <taxon>Bacillota</taxon>
        <taxon>Clostridia</taxon>
        <taxon>Lachnospirales</taxon>
        <taxon>Lachnospiraceae</taxon>
        <taxon>Anaerostipes</taxon>
    </lineage>
</organism>
<sequence length="193" mass="20575">MKVREKFIMEQQTMKIQDLTLIALMAALTCILGPMSITLPFTPVPISFTNLVIYFAVMVIGMKRGTISYLVYLLIGAVGLPVFSGFSGGLAKLAGPTGGYLVGFIFLALISGFFVEKFSGNIVMAVIGMVLGTAVTYAFGTIWLCVQMHLTFVQGLYAGVIPYLPGDAAKIVIAIIVGSAVKKAVVKARVLPE</sequence>
<dbReference type="GO" id="GO:0015225">
    <property type="term" value="F:biotin transmembrane transporter activity"/>
    <property type="evidence" value="ECO:0007669"/>
    <property type="project" value="UniProtKB-UniRule"/>
</dbReference>
<evidence type="ECO:0000313" key="5">
    <source>
        <dbReference type="Proteomes" id="UP000188159"/>
    </source>
</evidence>
<comment type="similarity">
    <text evidence="1 2">Belongs to the BioY family.</text>
</comment>
<evidence type="ECO:0000256" key="2">
    <source>
        <dbReference type="PIRNR" id="PIRNR016661"/>
    </source>
</evidence>
<dbReference type="EMBL" id="CP012098">
    <property type="protein sequence ID" value="AQP40870.1"/>
    <property type="molecule type" value="Genomic_DNA"/>
</dbReference>
<dbReference type="PIRSF" id="PIRSF016661">
    <property type="entry name" value="BioY"/>
    <property type="match status" value="1"/>
</dbReference>
<protein>
    <recommendedName>
        <fullName evidence="2">Biotin transporter</fullName>
    </recommendedName>
</protein>
<evidence type="ECO:0000313" key="4">
    <source>
        <dbReference type="EMBL" id="AQP40870.1"/>
    </source>
</evidence>
<feature type="transmembrane region" description="Helical" evidence="3">
    <location>
        <begin position="21"/>
        <end position="39"/>
    </location>
</feature>
<reference evidence="4 5" key="1">
    <citation type="journal article" date="2016" name="Sci. Rep.">
        <title>Accelerated dysbiosis of gut microbiota during aggravation of DSS-induced colitis by a butyrate-producing bacterium.</title>
        <authorList>
            <person name="Zhang Q."/>
            <person name="Wu Y."/>
            <person name="Wang J."/>
            <person name="Wu G."/>
            <person name="Long W."/>
            <person name="Xue Z."/>
            <person name="Wang L."/>
            <person name="Zhang X."/>
            <person name="Pang X."/>
            <person name="Zhao Y."/>
            <person name="Zhao L."/>
            <person name="Zhang C."/>
        </authorList>
    </citation>
    <scope>NUCLEOTIDE SEQUENCE [LARGE SCALE GENOMIC DNA]</scope>
    <source>
        <strain evidence="4 5">BPB5</strain>
    </source>
</reference>
<feature type="transmembrane region" description="Helical" evidence="3">
    <location>
        <begin position="156"/>
        <end position="181"/>
    </location>
</feature>
<evidence type="ECO:0000256" key="3">
    <source>
        <dbReference type="SAM" id="Phobius"/>
    </source>
</evidence>
<dbReference type="InterPro" id="IPR003784">
    <property type="entry name" value="BioY"/>
</dbReference>
<evidence type="ECO:0000256" key="1">
    <source>
        <dbReference type="ARBA" id="ARBA00010692"/>
    </source>
</evidence>
<dbReference type="Gene3D" id="1.10.1760.20">
    <property type="match status" value="1"/>
</dbReference>
<accession>A0A1Q2CB08</accession>
<keyword evidence="2" id="KW-0813">Transport</keyword>
<feature type="transmembrane region" description="Helical" evidence="3">
    <location>
        <begin position="45"/>
        <end position="62"/>
    </location>
</feature>
<gene>
    <name evidence="4" type="ORF">DO83_02795</name>
</gene>
<feature type="transmembrane region" description="Helical" evidence="3">
    <location>
        <begin position="97"/>
        <end position="115"/>
    </location>
</feature>
<feature type="transmembrane region" description="Helical" evidence="3">
    <location>
        <begin position="69"/>
        <end position="91"/>
    </location>
</feature>
<keyword evidence="2 3" id="KW-0472">Membrane</keyword>
<dbReference type="Proteomes" id="UP000188159">
    <property type="component" value="Chromosome"/>
</dbReference>
<dbReference type="PANTHER" id="PTHR34295:SF1">
    <property type="entry name" value="BIOTIN TRANSPORTER BIOY"/>
    <property type="match status" value="1"/>
</dbReference>
<dbReference type="GO" id="GO:0005886">
    <property type="term" value="C:plasma membrane"/>
    <property type="evidence" value="ECO:0007669"/>
    <property type="project" value="UniProtKB-SubCell"/>
</dbReference>
<proteinExistence type="inferred from homology"/>
<feature type="transmembrane region" description="Helical" evidence="3">
    <location>
        <begin position="122"/>
        <end position="144"/>
    </location>
</feature>
<dbReference type="Pfam" id="PF02632">
    <property type="entry name" value="BioY"/>
    <property type="match status" value="1"/>
</dbReference>
<dbReference type="AlphaFoldDB" id="A0A1Q2CB08"/>
<dbReference type="PANTHER" id="PTHR34295">
    <property type="entry name" value="BIOTIN TRANSPORTER BIOY"/>
    <property type="match status" value="1"/>
</dbReference>
<keyword evidence="2" id="KW-1003">Cell membrane</keyword>
<keyword evidence="3" id="KW-0812">Transmembrane</keyword>
<name>A0A1Q2CB08_ANAHA</name>
<keyword evidence="3" id="KW-1133">Transmembrane helix</keyword>